<evidence type="ECO:0000313" key="2">
    <source>
        <dbReference type="Proteomes" id="UP000193396"/>
    </source>
</evidence>
<proteinExistence type="predicted"/>
<dbReference type="AlphaFoldDB" id="A0A1Y2LFP4"/>
<keyword evidence="2" id="KW-1185">Reference proteome</keyword>
<gene>
    <name evidence="1" type="ORF">TALK_01285</name>
</gene>
<name>A0A1Y2LFP4_9PROT</name>
<dbReference type="EMBL" id="JFKB01000001">
    <property type="protein sequence ID" value="OSQ50149.1"/>
    <property type="molecule type" value="Genomic_DNA"/>
</dbReference>
<protein>
    <submittedName>
        <fullName evidence="1">Uncharacterized protein</fullName>
    </submittedName>
</protein>
<dbReference type="STRING" id="1293890.TALK_01285"/>
<sequence length="67" mass="7521">MTDEGPGLINTIELATAMIVPYKEFDAKWCYHSGCPSDRSDLHGLLCRKILKDLYLPAILRRASAQI</sequence>
<reference evidence="1 2" key="1">
    <citation type="submission" date="2014-03" db="EMBL/GenBank/DDBJ databases">
        <title>The draft genome sequence of Thalassospira alkalitolerans JCM 18968.</title>
        <authorList>
            <person name="Lai Q."/>
            <person name="Shao Z."/>
        </authorList>
    </citation>
    <scope>NUCLEOTIDE SEQUENCE [LARGE SCALE GENOMIC DNA]</scope>
    <source>
        <strain evidence="1 2">JCM 18968</strain>
    </source>
</reference>
<comment type="caution">
    <text evidence="1">The sequence shown here is derived from an EMBL/GenBank/DDBJ whole genome shotgun (WGS) entry which is preliminary data.</text>
</comment>
<evidence type="ECO:0000313" key="1">
    <source>
        <dbReference type="EMBL" id="OSQ50149.1"/>
    </source>
</evidence>
<dbReference type="Proteomes" id="UP000193396">
    <property type="component" value="Unassembled WGS sequence"/>
</dbReference>
<organism evidence="1 2">
    <name type="scientific">Thalassospira alkalitolerans</name>
    <dbReference type="NCBI Taxonomy" id="1293890"/>
    <lineage>
        <taxon>Bacteria</taxon>
        <taxon>Pseudomonadati</taxon>
        <taxon>Pseudomonadota</taxon>
        <taxon>Alphaproteobacteria</taxon>
        <taxon>Rhodospirillales</taxon>
        <taxon>Thalassospiraceae</taxon>
        <taxon>Thalassospira</taxon>
    </lineage>
</organism>
<accession>A0A1Y2LFP4</accession>